<organism evidence="1 2">
    <name type="scientific">Burkholderia multivorans (strain ATCC 17616 / 249)</name>
    <dbReference type="NCBI Taxonomy" id="395019"/>
    <lineage>
        <taxon>Bacteria</taxon>
        <taxon>Pseudomonadati</taxon>
        <taxon>Pseudomonadota</taxon>
        <taxon>Betaproteobacteria</taxon>
        <taxon>Burkholderiales</taxon>
        <taxon>Burkholderiaceae</taxon>
        <taxon>Burkholderia</taxon>
        <taxon>Burkholderia cepacia complex</taxon>
    </lineage>
</organism>
<gene>
    <name evidence="1" type="ordered locus">BMULJ_04643</name>
</gene>
<evidence type="ECO:0000313" key="1">
    <source>
        <dbReference type="EMBL" id="BAG46493.1"/>
    </source>
</evidence>
<dbReference type="KEGG" id="bmj:BMULJ_04643"/>
<dbReference type="AlphaFoldDB" id="A0A0H3KN75"/>
<sequence>MILTVQLPAGRHSFKRKHGMGPAISSEMHRPLVTTVYRIARIPTVKRQLLAVVEVDAFIPERHRTHIAPSDPRWVRPGVLRTKAYWIDNKKSRALGQFLASDALEVHLEDEA</sequence>
<dbReference type="EMBL" id="AP009386">
    <property type="protein sequence ID" value="BAG46493.1"/>
    <property type="molecule type" value="Genomic_DNA"/>
</dbReference>
<keyword evidence="2" id="KW-1185">Reference proteome</keyword>
<evidence type="ECO:0000313" key="2">
    <source>
        <dbReference type="Proteomes" id="UP000008815"/>
    </source>
</evidence>
<protein>
    <submittedName>
        <fullName evidence="1">Bacteriophage portal protein</fullName>
    </submittedName>
</protein>
<dbReference type="RefSeq" id="WP_012467976.1">
    <property type="nucleotide sequence ID" value="NC_010086.1"/>
</dbReference>
<name>A0A0H3KN75_BURM1</name>
<accession>A0A0H3KN75</accession>
<dbReference type="HOGENOM" id="CLU_2166256_0_0_4"/>
<proteinExistence type="predicted"/>
<reference evidence="1 2" key="1">
    <citation type="submission" date="2007-04" db="EMBL/GenBank/DDBJ databases">
        <title>Complete genome sequence of Burkholderia multivorans ATCC 17616.</title>
        <authorList>
            <person name="Ohtsubo Y."/>
            <person name="Yamashita A."/>
            <person name="Kurokawa K."/>
            <person name="Takami H."/>
            <person name="Yuhara S."/>
            <person name="Nishiyama E."/>
            <person name="Endo R."/>
            <person name="Miyazaki R."/>
            <person name="Ono A."/>
            <person name="Yano K."/>
            <person name="Ito M."/>
            <person name="Sota M."/>
            <person name="Yuji N."/>
            <person name="Hattori M."/>
            <person name="Tsuda M."/>
        </authorList>
    </citation>
    <scope>NUCLEOTIDE SEQUENCE [LARGE SCALE GENOMIC DNA]</scope>
    <source>
        <strain evidence="2">ATCC 17616 / 249</strain>
    </source>
</reference>
<dbReference type="Proteomes" id="UP000008815">
    <property type="component" value="Chromosome 2"/>
</dbReference>
<dbReference type="eggNOG" id="ENOG50327YB">
    <property type="taxonomic scope" value="Bacteria"/>
</dbReference>
<dbReference type="STRING" id="395019.BMULJ_04643"/>